<dbReference type="Proteomes" id="UP000719412">
    <property type="component" value="Unassembled WGS sequence"/>
</dbReference>
<dbReference type="AlphaFoldDB" id="A0A8J6HLM3"/>
<dbReference type="Pfam" id="PF02949">
    <property type="entry name" value="7tm_6"/>
    <property type="match status" value="1"/>
</dbReference>
<feature type="transmembrane region" description="Helical" evidence="10">
    <location>
        <begin position="35"/>
        <end position="62"/>
    </location>
</feature>
<dbReference type="GO" id="GO:0005549">
    <property type="term" value="F:odorant binding"/>
    <property type="evidence" value="ECO:0007669"/>
    <property type="project" value="InterPro"/>
</dbReference>
<dbReference type="EMBL" id="JABDTM020021345">
    <property type="protein sequence ID" value="KAH0816567.1"/>
    <property type="molecule type" value="Genomic_DNA"/>
</dbReference>
<keyword evidence="13" id="KW-1185">Reference proteome</keyword>
<evidence type="ECO:0000313" key="12">
    <source>
        <dbReference type="EMBL" id="KAH0816892.1"/>
    </source>
</evidence>
<keyword evidence="3" id="KW-0716">Sensory transduction</keyword>
<dbReference type="GO" id="GO:0007165">
    <property type="term" value="P:signal transduction"/>
    <property type="evidence" value="ECO:0007669"/>
    <property type="project" value="UniProtKB-KW"/>
</dbReference>
<comment type="caution">
    <text evidence="11">The sequence shown here is derived from an EMBL/GenBank/DDBJ whole genome shotgun (WGS) entry which is preliminary data.</text>
</comment>
<evidence type="ECO:0000256" key="8">
    <source>
        <dbReference type="ARBA" id="ARBA00023170"/>
    </source>
</evidence>
<keyword evidence="5" id="KW-0552">Olfaction</keyword>
<evidence type="ECO:0000313" key="11">
    <source>
        <dbReference type="EMBL" id="KAH0816567.1"/>
    </source>
</evidence>
<evidence type="ECO:0000256" key="9">
    <source>
        <dbReference type="ARBA" id="ARBA00023224"/>
    </source>
</evidence>
<dbReference type="GO" id="GO:0004984">
    <property type="term" value="F:olfactory receptor activity"/>
    <property type="evidence" value="ECO:0007669"/>
    <property type="project" value="InterPro"/>
</dbReference>
<reference evidence="11" key="1">
    <citation type="journal article" date="2020" name="J Insects Food Feed">
        <title>The yellow mealworm (Tenebrio molitor) genome: a resource for the emerging insects as food and feed industry.</title>
        <authorList>
            <person name="Eriksson T."/>
            <person name="Andere A."/>
            <person name="Kelstrup H."/>
            <person name="Emery V."/>
            <person name="Picard C."/>
        </authorList>
    </citation>
    <scope>NUCLEOTIDE SEQUENCE</scope>
    <source>
        <strain evidence="11">Stoneville</strain>
        <tissue evidence="11">Whole head</tissue>
    </source>
</reference>
<keyword evidence="2" id="KW-1003">Cell membrane</keyword>
<keyword evidence="6 10" id="KW-1133">Transmembrane helix</keyword>
<sequence length="268" mass="30603">MRKFSWTGVIKPNIIAFRFLGLWPKGSGSYQADFYALYSALIVTFLFGAHALSQILNIFVVYTDLENLAETIFITVTDVLTLLKAYYFVKNLKTLKQLMVILESVEFQPKDLKQENLVQPDVMFWKRVSDALVVTVAFCLSVWCSFPFLDEKKQLPFACWYPFGTETSPKYEITYLHQVVSICCLATANLGLDTLISALMMFVGGQCDILCDNLRSLKVDNFCIEFVKCVKHHKDILRFSEKCNQFFNTIAFGQFFTSAACIECLSFA</sequence>
<keyword evidence="7 10" id="KW-0472">Membrane</keyword>
<evidence type="ECO:0000256" key="6">
    <source>
        <dbReference type="ARBA" id="ARBA00022989"/>
    </source>
</evidence>
<protein>
    <recommendedName>
        <fullName evidence="14">7tm 6 domain containing protein</fullName>
    </recommendedName>
</protein>
<evidence type="ECO:0000256" key="5">
    <source>
        <dbReference type="ARBA" id="ARBA00022725"/>
    </source>
</evidence>
<dbReference type="InterPro" id="IPR004117">
    <property type="entry name" value="7tm6_olfct_rcpt"/>
</dbReference>
<evidence type="ECO:0000256" key="2">
    <source>
        <dbReference type="ARBA" id="ARBA00022475"/>
    </source>
</evidence>
<organism evidence="11 13">
    <name type="scientific">Tenebrio molitor</name>
    <name type="common">Yellow mealworm beetle</name>
    <dbReference type="NCBI Taxonomy" id="7067"/>
    <lineage>
        <taxon>Eukaryota</taxon>
        <taxon>Metazoa</taxon>
        <taxon>Ecdysozoa</taxon>
        <taxon>Arthropoda</taxon>
        <taxon>Hexapoda</taxon>
        <taxon>Insecta</taxon>
        <taxon>Pterygota</taxon>
        <taxon>Neoptera</taxon>
        <taxon>Endopterygota</taxon>
        <taxon>Coleoptera</taxon>
        <taxon>Polyphaga</taxon>
        <taxon>Cucujiformia</taxon>
        <taxon>Tenebrionidae</taxon>
        <taxon>Tenebrio</taxon>
    </lineage>
</organism>
<dbReference type="GO" id="GO:0005886">
    <property type="term" value="C:plasma membrane"/>
    <property type="evidence" value="ECO:0007669"/>
    <property type="project" value="UniProtKB-SubCell"/>
</dbReference>
<keyword evidence="8" id="KW-0675">Receptor</keyword>
<dbReference type="EMBL" id="JABDTM020020752">
    <property type="protein sequence ID" value="KAH0816892.1"/>
    <property type="molecule type" value="Genomic_DNA"/>
</dbReference>
<keyword evidence="9" id="KW-0807">Transducer</keyword>
<dbReference type="PANTHER" id="PTHR21137:SF35">
    <property type="entry name" value="ODORANT RECEPTOR 19A-RELATED"/>
    <property type="match status" value="1"/>
</dbReference>
<feature type="transmembrane region" description="Helical" evidence="10">
    <location>
        <begin position="68"/>
        <end position="89"/>
    </location>
</feature>
<dbReference type="PANTHER" id="PTHR21137">
    <property type="entry name" value="ODORANT RECEPTOR"/>
    <property type="match status" value="1"/>
</dbReference>
<evidence type="ECO:0008006" key="14">
    <source>
        <dbReference type="Google" id="ProtNLM"/>
    </source>
</evidence>
<accession>A0A8J6HLM3</accession>
<evidence type="ECO:0000256" key="7">
    <source>
        <dbReference type="ARBA" id="ARBA00023136"/>
    </source>
</evidence>
<evidence type="ECO:0000256" key="1">
    <source>
        <dbReference type="ARBA" id="ARBA00004651"/>
    </source>
</evidence>
<evidence type="ECO:0000313" key="13">
    <source>
        <dbReference type="Proteomes" id="UP000719412"/>
    </source>
</evidence>
<evidence type="ECO:0000256" key="10">
    <source>
        <dbReference type="SAM" id="Phobius"/>
    </source>
</evidence>
<gene>
    <name evidence="12" type="ORF">GEV33_005899</name>
    <name evidence="11" type="ORF">GEV33_006224</name>
</gene>
<reference evidence="11" key="2">
    <citation type="submission" date="2021-08" db="EMBL/GenBank/DDBJ databases">
        <authorList>
            <person name="Eriksson T."/>
        </authorList>
    </citation>
    <scope>NUCLEOTIDE SEQUENCE</scope>
    <source>
        <strain evidence="11">Stoneville</strain>
        <tissue evidence="11">Whole head</tissue>
    </source>
</reference>
<evidence type="ECO:0000256" key="3">
    <source>
        <dbReference type="ARBA" id="ARBA00022606"/>
    </source>
</evidence>
<keyword evidence="4 10" id="KW-0812">Transmembrane</keyword>
<name>A0A8J6HLM3_TENMO</name>
<feature type="transmembrane region" description="Helical" evidence="10">
    <location>
        <begin position="131"/>
        <end position="149"/>
    </location>
</feature>
<comment type="subcellular location">
    <subcellularLocation>
        <location evidence="1">Cell membrane</location>
        <topology evidence="1">Multi-pass membrane protein</topology>
    </subcellularLocation>
</comment>
<proteinExistence type="predicted"/>
<evidence type="ECO:0000256" key="4">
    <source>
        <dbReference type="ARBA" id="ARBA00022692"/>
    </source>
</evidence>